<feature type="region of interest" description="Disordered" evidence="1">
    <location>
        <begin position="1"/>
        <end position="23"/>
    </location>
</feature>
<evidence type="ECO:0000313" key="3">
    <source>
        <dbReference type="EMBL" id="MBK0401361.1"/>
    </source>
</evidence>
<dbReference type="RefSeq" id="WP_200503997.1">
    <property type="nucleotide sequence ID" value="NZ_JAEHFX010000001.1"/>
</dbReference>
<feature type="transmembrane region" description="Helical" evidence="2">
    <location>
        <begin position="63"/>
        <end position="92"/>
    </location>
</feature>
<keyword evidence="2" id="KW-0472">Membrane</keyword>
<evidence type="ECO:0000256" key="2">
    <source>
        <dbReference type="SAM" id="Phobius"/>
    </source>
</evidence>
<keyword evidence="4" id="KW-1185">Reference proteome</keyword>
<evidence type="ECO:0000256" key="1">
    <source>
        <dbReference type="SAM" id="MobiDB-lite"/>
    </source>
</evidence>
<protein>
    <submittedName>
        <fullName evidence="3">DUF2798 domain-containing protein</fullName>
    </submittedName>
</protein>
<dbReference type="EMBL" id="JAEHFX010000001">
    <property type="protein sequence ID" value="MBK0401361.1"/>
    <property type="molecule type" value="Genomic_DNA"/>
</dbReference>
<evidence type="ECO:0000313" key="4">
    <source>
        <dbReference type="Proteomes" id="UP000644147"/>
    </source>
</evidence>
<organism evidence="3 4">
    <name type="scientific">Adhaeribacter terrigena</name>
    <dbReference type="NCBI Taxonomy" id="2793070"/>
    <lineage>
        <taxon>Bacteria</taxon>
        <taxon>Pseudomonadati</taxon>
        <taxon>Bacteroidota</taxon>
        <taxon>Cytophagia</taxon>
        <taxon>Cytophagales</taxon>
        <taxon>Hymenobacteraceae</taxon>
        <taxon>Adhaeribacter</taxon>
    </lineage>
</organism>
<dbReference type="Proteomes" id="UP000644147">
    <property type="component" value="Unassembled WGS sequence"/>
</dbReference>
<gene>
    <name evidence="3" type="ORF">I5M27_00085</name>
</gene>
<proteinExistence type="predicted"/>
<reference evidence="3 4" key="1">
    <citation type="submission" date="2020-12" db="EMBL/GenBank/DDBJ databases">
        <title>Bacterial novel species Adhaeribacter sp. BT258 isolated from soil.</title>
        <authorList>
            <person name="Jung H.-Y."/>
        </authorList>
    </citation>
    <scope>NUCLEOTIDE SEQUENCE [LARGE SCALE GENOMIC DNA]</scope>
    <source>
        <strain evidence="3 4">BT258</strain>
    </source>
</reference>
<accession>A0ABS1BWU8</accession>
<comment type="caution">
    <text evidence="3">The sequence shown here is derived from an EMBL/GenBank/DDBJ whole genome shotgun (WGS) entry which is preliminary data.</text>
</comment>
<keyword evidence="2" id="KW-1133">Transmembrane helix</keyword>
<name>A0ABS1BWU8_9BACT</name>
<dbReference type="InterPro" id="IPR021529">
    <property type="entry name" value="DUF2798"/>
</dbReference>
<dbReference type="Pfam" id="PF11391">
    <property type="entry name" value="DUF2798"/>
    <property type="match status" value="1"/>
</dbReference>
<keyword evidence="2" id="KW-0812">Transmembrane</keyword>
<sequence>MKQNTPRYSPRKPASKPAPKPAKGLFSWFTPKRQRAFLVIFILSFVVSLVLELYVFGFPDGFFGHWFSAMLVLFFLISGTVMGIIPLVNYVANRWLRF</sequence>
<feature type="transmembrane region" description="Helical" evidence="2">
    <location>
        <begin position="36"/>
        <end position="57"/>
    </location>
</feature>